<dbReference type="PANTHER" id="PTHR43528">
    <property type="entry name" value="ALPHA-KETOGLUTARATE PERMEASE"/>
    <property type="match status" value="1"/>
</dbReference>
<evidence type="ECO:0000256" key="5">
    <source>
        <dbReference type="ARBA" id="ARBA00022692"/>
    </source>
</evidence>
<sequence length="466" mass="50045">MDEHTGGGTSGVTVTDRATMKRAVAAAAVGNITEWFDFGVYGYLATTIEAQFFPEGPLAKVAVFATFAVAFFFRPLGGLFFGPLGDRIGRTKVLSITVIMMAFGTFLMGLIPSYATIGIAAPILLVCARVVQGFSTGGEYAGAMTFIAEYSPDRRRGYFGSFLELGTFVGYAFGATVASVLPLVFSEEFMSSWGWRIPFFVALPLGIVGVYLRVRLEETPAFQTLLSQSEEREGTEVKDGFRLIFTRYLPTFMMVGGIVVAWNVTNYMLTSYMPTYLEDDVAAHGGTPIDSTTSAWLQIAVLWVAVLVIPFLGRLSDRVGRKPIMWTGAGGLIVLGVPMILLMQNGSVPSVLLGLVLMGGLLICFSSTSPSTLPAVFPTEIRYGGLSIAFNLFVSAFAGTVSLVMSALVLTTGDLLWPGYYLIAAGVVGAVTLWFLPETNGRPLRGSQPAASSEEEARELARAGHR</sequence>
<keyword evidence="4" id="KW-1003">Cell membrane</keyword>
<feature type="transmembrane region" description="Helical" evidence="12">
    <location>
        <begin position="295"/>
        <end position="312"/>
    </location>
</feature>
<dbReference type="PROSITE" id="PS50850">
    <property type="entry name" value="MFS"/>
    <property type="match status" value="1"/>
</dbReference>
<dbReference type="GO" id="GO:0015293">
    <property type="term" value="F:symporter activity"/>
    <property type="evidence" value="ECO:0007669"/>
    <property type="project" value="UniProtKB-KW"/>
</dbReference>
<feature type="domain" description="Major facilitator superfamily (MFS) profile" evidence="13">
    <location>
        <begin position="23"/>
        <end position="441"/>
    </location>
</feature>
<accession>A0A1I5D9S4</accession>
<feature type="region of interest" description="Disordered" evidence="11">
    <location>
        <begin position="444"/>
        <end position="466"/>
    </location>
</feature>
<dbReference type="InterPro" id="IPR011701">
    <property type="entry name" value="MFS"/>
</dbReference>
<keyword evidence="5 12" id="KW-0812">Transmembrane</keyword>
<evidence type="ECO:0000256" key="2">
    <source>
        <dbReference type="ARBA" id="ARBA00008240"/>
    </source>
</evidence>
<feature type="transmembrane region" description="Helical" evidence="12">
    <location>
        <begin position="193"/>
        <end position="212"/>
    </location>
</feature>
<comment type="subcellular location">
    <subcellularLocation>
        <location evidence="1">Cell membrane</location>
        <topology evidence="1">Multi-pass membrane protein</topology>
    </subcellularLocation>
</comment>
<keyword evidence="6" id="KW-0769">Symport</keyword>
<dbReference type="InterPro" id="IPR051084">
    <property type="entry name" value="H+-coupled_symporters"/>
</dbReference>
<dbReference type="PROSITE" id="PS00216">
    <property type="entry name" value="SUGAR_TRANSPORT_1"/>
    <property type="match status" value="1"/>
</dbReference>
<dbReference type="AlphaFoldDB" id="A0A1I5D9S4"/>
<feature type="transmembrane region" description="Helical" evidence="12">
    <location>
        <begin position="117"/>
        <end position="137"/>
    </location>
</feature>
<dbReference type="InterPro" id="IPR005828">
    <property type="entry name" value="MFS_sugar_transport-like"/>
</dbReference>
<dbReference type="FunFam" id="1.20.1250.20:FF:000001">
    <property type="entry name" value="Dicarboxylate MFS transporter"/>
    <property type="match status" value="1"/>
</dbReference>
<evidence type="ECO:0000256" key="10">
    <source>
        <dbReference type="ARBA" id="ARBA00039918"/>
    </source>
</evidence>
<feature type="transmembrane region" description="Helical" evidence="12">
    <location>
        <begin position="388"/>
        <end position="409"/>
    </location>
</feature>
<evidence type="ECO:0000256" key="9">
    <source>
        <dbReference type="ARBA" id="ARBA00037295"/>
    </source>
</evidence>
<dbReference type="EMBL" id="FOUY01000025">
    <property type="protein sequence ID" value="SFN95940.1"/>
    <property type="molecule type" value="Genomic_DNA"/>
</dbReference>
<dbReference type="RefSeq" id="WP_425439189.1">
    <property type="nucleotide sequence ID" value="NZ_FOUY01000025.1"/>
</dbReference>
<evidence type="ECO:0000313" key="14">
    <source>
        <dbReference type="EMBL" id="SFN95940.1"/>
    </source>
</evidence>
<dbReference type="Proteomes" id="UP000199614">
    <property type="component" value="Unassembled WGS sequence"/>
</dbReference>
<gene>
    <name evidence="14" type="ORF">SAMN05216207_102590</name>
</gene>
<organism evidence="14 15">
    <name type="scientific">Pseudonocardia ammonioxydans</name>
    <dbReference type="NCBI Taxonomy" id="260086"/>
    <lineage>
        <taxon>Bacteria</taxon>
        <taxon>Bacillati</taxon>
        <taxon>Actinomycetota</taxon>
        <taxon>Actinomycetes</taxon>
        <taxon>Pseudonocardiales</taxon>
        <taxon>Pseudonocardiaceae</taxon>
        <taxon>Pseudonocardia</taxon>
    </lineage>
</organism>
<dbReference type="GO" id="GO:0005886">
    <property type="term" value="C:plasma membrane"/>
    <property type="evidence" value="ECO:0007669"/>
    <property type="project" value="UniProtKB-SubCell"/>
</dbReference>
<evidence type="ECO:0000259" key="13">
    <source>
        <dbReference type="PROSITE" id="PS50850"/>
    </source>
</evidence>
<proteinExistence type="inferred from homology"/>
<feature type="transmembrane region" description="Helical" evidence="12">
    <location>
        <begin position="93"/>
        <end position="111"/>
    </location>
</feature>
<dbReference type="SUPFAM" id="SSF103473">
    <property type="entry name" value="MFS general substrate transporter"/>
    <property type="match status" value="1"/>
</dbReference>
<keyword evidence="7 12" id="KW-1133">Transmembrane helix</keyword>
<evidence type="ECO:0000256" key="12">
    <source>
        <dbReference type="SAM" id="Phobius"/>
    </source>
</evidence>
<dbReference type="PROSITE" id="PS00217">
    <property type="entry name" value="SUGAR_TRANSPORT_2"/>
    <property type="match status" value="1"/>
</dbReference>
<comment type="similarity">
    <text evidence="2">Belongs to the major facilitator superfamily. Metabolite:H+ Symporter (MHS) family (TC 2.A.1.6) family.</text>
</comment>
<dbReference type="PANTHER" id="PTHR43528:SF1">
    <property type="entry name" value="ALPHA-KETOGLUTARATE PERMEASE"/>
    <property type="match status" value="1"/>
</dbReference>
<comment type="function">
    <text evidence="9">May be a proton symporter involved in the uptake of osmolytes such as proline and glycine betaine.</text>
</comment>
<evidence type="ECO:0000313" key="15">
    <source>
        <dbReference type="Proteomes" id="UP000199614"/>
    </source>
</evidence>
<evidence type="ECO:0000256" key="1">
    <source>
        <dbReference type="ARBA" id="ARBA00004651"/>
    </source>
</evidence>
<protein>
    <recommendedName>
        <fullName evidence="10">Putative proline/betaine transporter</fullName>
    </recommendedName>
</protein>
<keyword evidence="8 12" id="KW-0472">Membrane</keyword>
<dbReference type="Gene3D" id="1.20.1250.20">
    <property type="entry name" value="MFS general substrate transporter like domains"/>
    <property type="match status" value="2"/>
</dbReference>
<dbReference type="Pfam" id="PF07690">
    <property type="entry name" value="MFS_1"/>
    <property type="match status" value="1"/>
</dbReference>
<feature type="transmembrane region" description="Helical" evidence="12">
    <location>
        <begin position="415"/>
        <end position="436"/>
    </location>
</feature>
<feature type="transmembrane region" description="Helical" evidence="12">
    <location>
        <begin position="158"/>
        <end position="181"/>
    </location>
</feature>
<dbReference type="InterPro" id="IPR005829">
    <property type="entry name" value="Sugar_transporter_CS"/>
</dbReference>
<evidence type="ECO:0000256" key="4">
    <source>
        <dbReference type="ARBA" id="ARBA00022475"/>
    </source>
</evidence>
<evidence type="ECO:0000256" key="7">
    <source>
        <dbReference type="ARBA" id="ARBA00022989"/>
    </source>
</evidence>
<dbReference type="STRING" id="260086.SAMN05216207_102590"/>
<reference evidence="14 15" key="1">
    <citation type="submission" date="2016-10" db="EMBL/GenBank/DDBJ databases">
        <authorList>
            <person name="de Groot N.N."/>
        </authorList>
    </citation>
    <scope>NUCLEOTIDE SEQUENCE [LARGE SCALE GENOMIC DNA]</scope>
    <source>
        <strain evidence="14 15">CGMCC 4.1877</strain>
    </source>
</reference>
<dbReference type="Pfam" id="PF00083">
    <property type="entry name" value="Sugar_tr"/>
    <property type="match status" value="1"/>
</dbReference>
<evidence type="ECO:0000256" key="8">
    <source>
        <dbReference type="ARBA" id="ARBA00023136"/>
    </source>
</evidence>
<keyword evidence="15" id="KW-1185">Reference proteome</keyword>
<name>A0A1I5D9S4_PSUAM</name>
<feature type="transmembrane region" description="Helical" evidence="12">
    <location>
        <begin position="61"/>
        <end position="81"/>
    </location>
</feature>
<evidence type="ECO:0000256" key="6">
    <source>
        <dbReference type="ARBA" id="ARBA00022847"/>
    </source>
</evidence>
<feature type="transmembrane region" description="Helical" evidence="12">
    <location>
        <begin position="324"/>
        <end position="342"/>
    </location>
</feature>
<dbReference type="InterPro" id="IPR020846">
    <property type="entry name" value="MFS_dom"/>
</dbReference>
<evidence type="ECO:0000256" key="11">
    <source>
        <dbReference type="SAM" id="MobiDB-lite"/>
    </source>
</evidence>
<dbReference type="InterPro" id="IPR036259">
    <property type="entry name" value="MFS_trans_sf"/>
</dbReference>
<keyword evidence="3" id="KW-0813">Transport</keyword>
<evidence type="ECO:0000256" key="3">
    <source>
        <dbReference type="ARBA" id="ARBA00022448"/>
    </source>
</evidence>
<feature type="transmembrane region" description="Helical" evidence="12">
    <location>
        <begin position="248"/>
        <end position="269"/>
    </location>
</feature>
<feature type="transmembrane region" description="Helical" evidence="12">
    <location>
        <begin position="348"/>
        <end position="367"/>
    </location>
</feature>